<accession>A0A0J6Z2Z2</accession>
<reference evidence="3 4" key="1">
    <citation type="journal article" date="2015" name="Genome Biol. Evol.">
        <title>Characterization of Three Mycobacterium spp. with Potential Use in Bioremediation by Genome Sequencing and Comparative Genomics.</title>
        <authorList>
            <person name="Das S."/>
            <person name="Pettersson B.M."/>
            <person name="Behra P.R."/>
            <person name="Ramesh M."/>
            <person name="Dasgupta S."/>
            <person name="Bhattacharya A."/>
            <person name="Kirsebom L.A."/>
        </authorList>
    </citation>
    <scope>NUCLEOTIDE SEQUENCE [LARGE SCALE GENOMIC DNA]</scope>
    <source>
        <strain evidence="3 4">DSM 44075</strain>
    </source>
</reference>
<evidence type="ECO:0000259" key="2">
    <source>
        <dbReference type="Pfam" id="PF25583"/>
    </source>
</evidence>
<dbReference type="Pfam" id="PF13280">
    <property type="entry name" value="WYL"/>
    <property type="match status" value="1"/>
</dbReference>
<dbReference type="PROSITE" id="PS52050">
    <property type="entry name" value="WYL"/>
    <property type="match status" value="1"/>
</dbReference>
<dbReference type="PANTHER" id="PTHR34580">
    <property type="match status" value="1"/>
</dbReference>
<comment type="caution">
    <text evidence="3">The sequence shown here is derived from an EMBL/GenBank/DDBJ whole genome shotgun (WGS) entry which is preliminary data.</text>
</comment>
<protein>
    <submittedName>
        <fullName evidence="3">Uncharacterized protein</fullName>
    </submittedName>
</protein>
<feature type="domain" description="WCX" evidence="2">
    <location>
        <begin position="271"/>
        <end position="343"/>
    </location>
</feature>
<dbReference type="AlphaFoldDB" id="A0A0J6Z2Z2"/>
<dbReference type="InterPro" id="IPR051534">
    <property type="entry name" value="CBASS_pafABC_assoc_protein"/>
</dbReference>
<feature type="domain" description="WYL" evidence="1">
    <location>
        <begin position="171"/>
        <end position="235"/>
    </location>
</feature>
<dbReference type="InterPro" id="IPR057727">
    <property type="entry name" value="WCX_dom"/>
</dbReference>
<dbReference type="EMBL" id="JYNU01000008">
    <property type="protein sequence ID" value="KMO79031.1"/>
    <property type="molecule type" value="Genomic_DNA"/>
</dbReference>
<evidence type="ECO:0000313" key="3">
    <source>
        <dbReference type="EMBL" id="KMO79031.1"/>
    </source>
</evidence>
<name>A0A0J6Z2Z2_9MYCO</name>
<dbReference type="PANTHER" id="PTHR34580:SF3">
    <property type="entry name" value="PROTEIN PAFB"/>
    <property type="match status" value="1"/>
</dbReference>
<sequence length="352" mass="38144">MARRDSRPSPPPIRPKLYAVGISKVERLMNLVIALLSTRTFITADRIRDTVYGYSDGSSDEAFSRMFERDKNELRDLGIPLETGRVSSTDPTEGYRINREAYALPAVELTADEAAAVAVATQLWESPELITATQSALLKLRAAGVDVDAPDGDVTITSTAALPGLRGSEDVLGILLSAIDSGRAVQFPHRPSRSEPYTTRTVEPWGVVTDRGRWYLVGHDRDRNAVRTFRLSRIGAEVTPIGEPGAVARPPEVNLREIVARVVGDWPGAGQARVWVADGRATALRRQATVVGAKTLGGRLGQEITVDVGMFDRLAREIASYGADAVVLEPASLREDVIARLRAQAGVQKVQA</sequence>
<gene>
    <name evidence="3" type="ORF">MOBUDSM44075_01524</name>
</gene>
<dbReference type="Pfam" id="PF25583">
    <property type="entry name" value="WCX"/>
    <property type="match status" value="1"/>
</dbReference>
<evidence type="ECO:0000259" key="1">
    <source>
        <dbReference type="Pfam" id="PF13280"/>
    </source>
</evidence>
<evidence type="ECO:0000313" key="4">
    <source>
        <dbReference type="Proteomes" id="UP000036313"/>
    </source>
</evidence>
<dbReference type="InterPro" id="IPR026881">
    <property type="entry name" value="WYL_dom"/>
</dbReference>
<proteinExistence type="predicted"/>
<dbReference type="PATRIC" id="fig|1807.14.peg.1534"/>
<organism evidence="3 4">
    <name type="scientific">Mycolicibacterium obuense</name>
    <dbReference type="NCBI Taxonomy" id="1807"/>
    <lineage>
        <taxon>Bacteria</taxon>
        <taxon>Bacillati</taxon>
        <taxon>Actinomycetota</taxon>
        <taxon>Actinomycetes</taxon>
        <taxon>Mycobacteriales</taxon>
        <taxon>Mycobacteriaceae</taxon>
        <taxon>Mycolicibacterium</taxon>
    </lineage>
</organism>
<dbReference type="Proteomes" id="UP000036313">
    <property type="component" value="Unassembled WGS sequence"/>
</dbReference>